<evidence type="ECO:0000313" key="2">
    <source>
        <dbReference type="Proteomes" id="UP000002210"/>
    </source>
</evidence>
<sequence>MNNVIKRRHTIQYAQIHNNPLQNDLVDLRAIGLLSHLMSLPSDWIIYKTQLYKKFSRKNIDAAWKELANKNYIIGFNCYVNGKKQSFYNVSDIPFKSEEFVEFIQGTITELIYSGYSVKSLSPMNGGSLDIDRDLTDVLNVHQFETFNTESSVPTVQYSQYCTVGTHTKDKVNKKTQKNLEDDKPTVLYTIRNNTKKPEIETINQKMHPTPLLIDSEISKINNKVRDIFKNNIQKRSFDSVLKKCINNYNKGTVPNYENYLITSIENKIEELEIRRKKENSFIPKTKKRRSRAEIVPEWLYEQKNTETLLLGEERKSQIPSQKTIEDERKQLMEIIQKYKK</sequence>
<dbReference type="AlphaFoldDB" id="A0A125YA95"/>
<geneLocation type="plasmid" evidence="1 2">
    <name>p03BB102_179</name>
</geneLocation>
<reference evidence="1 2" key="1">
    <citation type="submission" date="2009-02" db="EMBL/GenBank/DDBJ databases">
        <title>Genome sequence of Bacillus cereus 03BB102.</title>
        <authorList>
            <person name="Dodson R.J."/>
            <person name="Jackson P."/>
            <person name="Munk A.C."/>
            <person name="Brettin T."/>
            <person name="Bruce D."/>
            <person name="Detter C."/>
            <person name="Tapia R."/>
            <person name="Han C."/>
            <person name="Sutton G."/>
            <person name="Sims D."/>
        </authorList>
    </citation>
    <scope>NUCLEOTIDE SEQUENCE [LARGE SCALE GENOMIC DNA]</scope>
    <source>
        <strain evidence="1 2">03BB102</strain>
        <plasmid evidence="2">Plasmid p03BB102_179</plasmid>
    </source>
</reference>
<organism evidence="1 2">
    <name type="scientific">Bacillus cereus (strain 03BB102)</name>
    <dbReference type="NCBI Taxonomy" id="572264"/>
    <lineage>
        <taxon>Bacteria</taxon>
        <taxon>Bacillati</taxon>
        <taxon>Bacillota</taxon>
        <taxon>Bacilli</taxon>
        <taxon>Bacillales</taxon>
        <taxon>Bacillaceae</taxon>
        <taxon>Bacillus</taxon>
        <taxon>Bacillus cereus group</taxon>
    </lineage>
</organism>
<proteinExistence type="predicted"/>
<dbReference type="RefSeq" id="WP_001066878.1">
    <property type="nucleotide sequence ID" value="NC_012473.1"/>
</dbReference>
<dbReference type="EMBL" id="CP001406">
    <property type="protein sequence ID" value="ACO25836.1"/>
    <property type="molecule type" value="Genomic_DNA"/>
</dbReference>
<keyword evidence="1" id="KW-0614">Plasmid</keyword>
<accession>A0A125YA95</accession>
<protein>
    <submittedName>
        <fullName evidence="1">Uncharacterized protein</fullName>
    </submittedName>
</protein>
<dbReference type="KEGG" id="bcx:BCA_A0105"/>
<dbReference type="PATRIC" id="fig|572264.18.peg.5535"/>
<name>A0A125YA95_BACC3</name>
<gene>
    <name evidence="1" type="ordered locus">BCA_A0105</name>
</gene>
<dbReference type="Proteomes" id="UP000002210">
    <property type="component" value="Plasmid p03BB102_179"/>
</dbReference>
<evidence type="ECO:0000313" key="1">
    <source>
        <dbReference type="EMBL" id="ACO25836.1"/>
    </source>
</evidence>